<sequence length="470" mass="51157">MKVDVRQRIGLILGPVLFVLILLYGPDDLCWEATVVAAATAWIAIWWLSEAIPIYATALLPIVLFPLFGVMKVGDVTAQYGNQIVFLMIGAFFIAIAMEKWDLHLRIALNIVNIIGMGPRKIIAGFMIATAFLSAWISNTSTALVMMPIGTAVIAHLSSKKTDPVFNIALMLSIAYAASIGGMATLIGTPPNLIFAGIYQSMFNEEISFLEWASWGFPLAALMLLITWFYLTRIIYHIPVEEIPGSREVIKNEIVKQGRITKEEKHVLIIFCLVAVLWMSRGLLWGKYVPLVTDASVAVMGALLLFIIPARNGTRLLRWEDTVKVPWGVAILFGGGFAIASAFVETGLAEWVSSSLVFLSSTSIFLIILLVVTITKILTEFTSNTATATILMPIAASLAISLNIPPLGIMAAIAISSSLAFMMPVATPPNAIIFGSGFVTVPQMAKAGLWLNIFTIGIVTVFTMFVFYSI</sequence>
<proteinExistence type="predicted"/>
<gene>
    <name evidence="1" type="ORF">C5S46_01745</name>
</gene>
<dbReference type="Proteomes" id="UP000315423">
    <property type="component" value="Unassembled WGS sequence"/>
</dbReference>
<dbReference type="EMBL" id="QYBA01000056">
    <property type="protein sequence ID" value="TKY92229.1"/>
    <property type="molecule type" value="Genomic_DNA"/>
</dbReference>
<organism evidence="1 2">
    <name type="scientific">Candidatus Methanomarinus sp</name>
    <dbReference type="NCBI Taxonomy" id="3386244"/>
    <lineage>
        <taxon>Archaea</taxon>
        <taxon>Methanobacteriati</taxon>
        <taxon>Methanobacteriota</taxon>
        <taxon>Stenosarchaea group</taxon>
        <taxon>Methanomicrobia</taxon>
        <taxon>Methanosarcinales</taxon>
        <taxon>ANME-2 cluster</taxon>
        <taxon>Candidatus Methanocomedenaceae</taxon>
        <taxon>Candidatus Methanomarinus</taxon>
    </lineage>
</organism>
<name>A0AC61SCU7_9EURY</name>
<accession>A0AC61SCU7</accession>
<evidence type="ECO:0000313" key="2">
    <source>
        <dbReference type="Proteomes" id="UP000315423"/>
    </source>
</evidence>
<comment type="caution">
    <text evidence="1">The sequence shown here is derived from an EMBL/GenBank/DDBJ whole genome shotgun (WGS) entry which is preliminary data.</text>
</comment>
<reference evidence="1" key="1">
    <citation type="submission" date="2018-09" db="EMBL/GenBank/DDBJ databases">
        <title>A genomic encyclopedia of anaerobic methanotrophic archaea.</title>
        <authorList>
            <person name="Skennerton C.T."/>
            <person name="Chadwick G.L."/>
            <person name="Laso-Perez R."/>
            <person name="Leu A.O."/>
            <person name="Speth D.R."/>
            <person name="Yu H."/>
            <person name="Morgan-Lang C."/>
            <person name="Hatzenpichler R."/>
            <person name="Goudeau D."/>
            <person name="Malmstrom R."/>
            <person name="Woyke T."/>
            <person name="Hallam S."/>
            <person name="Tyson G.W."/>
            <person name="Wegener G."/>
            <person name="Boetius A."/>
            <person name="Orphan V.J."/>
        </authorList>
    </citation>
    <scope>NUCLEOTIDE SEQUENCE</scope>
    <source>
        <strain evidence="1">CONS3730D10UFb2</strain>
    </source>
</reference>
<evidence type="ECO:0000313" key="1">
    <source>
        <dbReference type="EMBL" id="TKY92229.1"/>
    </source>
</evidence>
<protein>
    <submittedName>
        <fullName evidence="1">SLC13/DASS family transporter</fullName>
    </submittedName>
</protein>